<evidence type="ECO:0000313" key="2">
    <source>
        <dbReference type="EMBL" id="KYO30841.1"/>
    </source>
</evidence>
<gene>
    <name evidence="2" type="ORF">Y1Q_0014356</name>
</gene>
<dbReference type="AlphaFoldDB" id="A0A151N212"/>
<evidence type="ECO:0000313" key="3">
    <source>
        <dbReference type="Proteomes" id="UP000050525"/>
    </source>
</evidence>
<feature type="compositionally biased region" description="Polar residues" evidence="1">
    <location>
        <begin position="64"/>
        <end position="75"/>
    </location>
</feature>
<comment type="caution">
    <text evidence="2">The sequence shown here is derived from an EMBL/GenBank/DDBJ whole genome shotgun (WGS) entry which is preliminary data.</text>
</comment>
<feature type="compositionally biased region" description="Basic and acidic residues" evidence="1">
    <location>
        <begin position="44"/>
        <end position="53"/>
    </location>
</feature>
<protein>
    <submittedName>
        <fullName evidence="2">Uncharacterized protein</fullName>
    </submittedName>
</protein>
<sequence length="92" mass="9778">MRRGAGGPRIEHENCGGRLRQSMSKSEGVAAVVPTSKAPIGSKGAEEKKEEPLKRRHGKETRESSGNGRGSSQDSAPACDRIALDESCKRSS</sequence>
<name>A0A151N212_ALLMI</name>
<dbReference type="Proteomes" id="UP000050525">
    <property type="component" value="Unassembled WGS sequence"/>
</dbReference>
<dbReference type="EMBL" id="AKHW03004153">
    <property type="protein sequence ID" value="KYO30841.1"/>
    <property type="molecule type" value="Genomic_DNA"/>
</dbReference>
<keyword evidence="3" id="KW-1185">Reference proteome</keyword>
<organism evidence="2 3">
    <name type="scientific">Alligator mississippiensis</name>
    <name type="common">American alligator</name>
    <dbReference type="NCBI Taxonomy" id="8496"/>
    <lineage>
        <taxon>Eukaryota</taxon>
        <taxon>Metazoa</taxon>
        <taxon>Chordata</taxon>
        <taxon>Craniata</taxon>
        <taxon>Vertebrata</taxon>
        <taxon>Euteleostomi</taxon>
        <taxon>Archelosauria</taxon>
        <taxon>Archosauria</taxon>
        <taxon>Crocodylia</taxon>
        <taxon>Alligatoridae</taxon>
        <taxon>Alligatorinae</taxon>
        <taxon>Alligator</taxon>
    </lineage>
</organism>
<evidence type="ECO:0000256" key="1">
    <source>
        <dbReference type="SAM" id="MobiDB-lite"/>
    </source>
</evidence>
<feature type="region of interest" description="Disordered" evidence="1">
    <location>
        <begin position="1"/>
        <end position="92"/>
    </location>
</feature>
<proteinExistence type="predicted"/>
<accession>A0A151N212</accession>
<reference evidence="2 3" key="1">
    <citation type="journal article" date="2012" name="Genome Biol.">
        <title>Sequencing three crocodilian genomes to illuminate the evolution of archosaurs and amniotes.</title>
        <authorList>
            <person name="St John J.A."/>
            <person name="Braun E.L."/>
            <person name="Isberg S.R."/>
            <person name="Miles L.G."/>
            <person name="Chong A.Y."/>
            <person name="Gongora J."/>
            <person name="Dalzell P."/>
            <person name="Moran C."/>
            <person name="Bed'hom B."/>
            <person name="Abzhanov A."/>
            <person name="Burgess S.C."/>
            <person name="Cooksey A.M."/>
            <person name="Castoe T.A."/>
            <person name="Crawford N.G."/>
            <person name="Densmore L.D."/>
            <person name="Drew J.C."/>
            <person name="Edwards S.V."/>
            <person name="Faircloth B.C."/>
            <person name="Fujita M.K."/>
            <person name="Greenwold M.J."/>
            <person name="Hoffmann F.G."/>
            <person name="Howard J.M."/>
            <person name="Iguchi T."/>
            <person name="Janes D.E."/>
            <person name="Khan S.Y."/>
            <person name="Kohno S."/>
            <person name="de Koning A.J."/>
            <person name="Lance S.L."/>
            <person name="McCarthy F.M."/>
            <person name="McCormack J.E."/>
            <person name="Merchant M.E."/>
            <person name="Peterson D.G."/>
            <person name="Pollock D.D."/>
            <person name="Pourmand N."/>
            <person name="Raney B.J."/>
            <person name="Roessler K.A."/>
            <person name="Sanford J.R."/>
            <person name="Sawyer R.H."/>
            <person name="Schmidt C.J."/>
            <person name="Triplett E.W."/>
            <person name="Tuberville T.D."/>
            <person name="Venegas-Anaya M."/>
            <person name="Howard J.T."/>
            <person name="Jarvis E.D."/>
            <person name="Guillette L.J.Jr."/>
            <person name="Glenn T.C."/>
            <person name="Green R.E."/>
            <person name="Ray D.A."/>
        </authorList>
    </citation>
    <scope>NUCLEOTIDE SEQUENCE [LARGE SCALE GENOMIC DNA]</scope>
    <source>
        <strain evidence="2">KSC_2009_1</strain>
    </source>
</reference>
<feature type="compositionally biased region" description="Basic and acidic residues" evidence="1">
    <location>
        <begin position="82"/>
        <end position="92"/>
    </location>
</feature>